<accession>A0A5D3AV83</accession>
<proteinExistence type="predicted"/>
<keyword evidence="2" id="KW-0472">Membrane</keyword>
<evidence type="ECO:0000313" key="3">
    <source>
        <dbReference type="EMBL" id="TYJ54772.1"/>
    </source>
</evidence>
<comment type="caution">
    <text evidence="3">The sequence shown here is derived from an EMBL/GenBank/DDBJ whole genome shotgun (WGS) entry which is preliminary data.</text>
</comment>
<feature type="transmembrane region" description="Helical" evidence="2">
    <location>
        <begin position="630"/>
        <end position="650"/>
    </location>
</feature>
<keyword evidence="4" id="KW-1185">Reference proteome</keyword>
<dbReference type="Proteomes" id="UP000322245">
    <property type="component" value="Unassembled WGS sequence"/>
</dbReference>
<feature type="compositionally biased region" description="Low complexity" evidence="1">
    <location>
        <begin position="1092"/>
        <end position="1123"/>
    </location>
</feature>
<reference evidence="3 4" key="1">
    <citation type="submission" date="2017-05" db="EMBL/GenBank/DDBJ databases">
        <title>The Genome Sequence of Tsuchiyaea wingfieldii DSM 27421.</title>
        <authorList>
            <person name="Cuomo C."/>
            <person name="Passer A."/>
            <person name="Billmyre B."/>
            <person name="Heitman J."/>
        </authorList>
    </citation>
    <scope>NUCLEOTIDE SEQUENCE [LARGE SCALE GENOMIC DNA]</scope>
    <source>
        <strain evidence="3 4">DSM 27421</strain>
    </source>
</reference>
<protein>
    <submittedName>
        <fullName evidence="3">Uncharacterized protein</fullName>
    </submittedName>
</protein>
<feature type="region of interest" description="Disordered" evidence="1">
    <location>
        <begin position="395"/>
        <end position="432"/>
    </location>
</feature>
<feature type="region of interest" description="Disordered" evidence="1">
    <location>
        <begin position="1"/>
        <end position="112"/>
    </location>
</feature>
<evidence type="ECO:0000256" key="2">
    <source>
        <dbReference type="SAM" id="Phobius"/>
    </source>
</evidence>
<feature type="compositionally biased region" description="Basic and acidic residues" evidence="1">
    <location>
        <begin position="22"/>
        <end position="35"/>
    </location>
</feature>
<feature type="region of interest" description="Disordered" evidence="1">
    <location>
        <begin position="1177"/>
        <end position="1229"/>
    </location>
</feature>
<dbReference type="AlphaFoldDB" id="A0A5D3AV83"/>
<feature type="compositionally biased region" description="Low complexity" evidence="1">
    <location>
        <begin position="1"/>
        <end position="16"/>
    </location>
</feature>
<feature type="region of interest" description="Disordered" evidence="1">
    <location>
        <begin position="461"/>
        <end position="547"/>
    </location>
</feature>
<feature type="region of interest" description="Disordered" evidence="1">
    <location>
        <begin position="230"/>
        <end position="288"/>
    </location>
</feature>
<feature type="compositionally biased region" description="Polar residues" evidence="1">
    <location>
        <begin position="976"/>
        <end position="1011"/>
    </location>
</feature>
<feature type="transmembrane region" description="Helical" evidence="2">
    <location>
        <begin position="780"/>
        <end position="805"/>
    </location>
</feature>
<feature type="transmembrane region" description="Helical" evidence="2">
    <location>
        <begin position="584"/>
        <end position="609"/>
    </location>
</feature>
<keyword evidence="2" id="KW-1133">Transmembrane helix</keyword>
<feature type="region of interest" description="Disordered" evidence="1">
    <location>
        <begin position="957"/>
        <end position="1145"/>
    </location>
</feature>
<sequence length="1229" mass="133862">MSLPSSSSFSKNHPPSTGIKATSHDHPLLTQEESKTRHRRASSVSKPPQLVFPPAWAFPFPARNNTEAGSSKPKPARPPRSPLRPSFPSAKRHRRASSAATPSERTRTDSSLSYSGIEYLRGVLRSFSQSLSNDIQESEESDEHGVELEPSDPIQEARHRRISSLTLPYVRQSSSLQTAHVSDMSLAEQRSTQRIVDELLGELGPGSPRGSPTFPQAPPKYLDRVRKHTEYGHRRTNSSPGGSLTSEGDLRARTLSGGTFGRLVSGPDSDRATLKGARGGTATAPTSPVLSQVRLPFAAAQRQAEPIASQESLAKLPATTAQPVLPLPPPPSQPRETEDLSASLPQPPPHVRITKSSVPPASPPPTGLPPQPPVVPINVALAGNHPFAAVVQMMEKGDSPSKRKSSGTVYNEKGKGREEAGEGRAQTVRRGYIGPGGIMHRIASSQSLSKVRSALPFAKPTAQSTTSVPLSPGFSTTPTPTSTTFLRPAPPPPQTPTANHLTFAPSSARSPSPSPAPSKQSFLSPSAEYAPSRLQQPTRGSTRMSGRLSQMGLPEDVEMIEIPRFKKKELNLGLVRKQAAAQRLVWLGLGGLWGINGLLSLFFDVNVMYMLVQCAIHPSFDASSAKGWQFAAAAYGILWGVSTLVVWLGWELGYEFWRRWRLDRPAIEPIYFSLPASLHLALKSYDHFLFLLHIRTSPLGTPFARDIIPETCYALVQLFPGLIPLLPRAAIAVVLLISFWSPATDIQAPFGGRVDHTAERDDKFFRSDAVGQLTEYAKGVLLAFTVYIAFRLLIVLGSAISLWMFSGRPLGGLVGHRFRNLFSKTKRHSTMNPPSTPHRRRPRSSFQPRDPNLTQSPQKSWVDHEHAWDWAWKERTRARVQDAFELCIVRVEGSGVGPRNSIFAGSRAGNDGTRRGEMPWGRAMDREMGTQETIRLDDRDVKGPSYSADDFIQQITTDKNASHLTLPQVWEPPRPESSTLERPVRPTTSRAGTMATASSQDVFYTPTNGNTPVLEKSRSAAEAGAPKTRAPPSAYKPHGLVTEFGVKEEGRESPDSDDDESVGLLSAHTSPRHSLRARTMSGGSKSLRDRTLSNSSRRSRNISGNSSTNTSNSHSHSASSSSTTRRRAHTTSHPGSADSPRARSSSITMIRESISNAASVVGEGSQGFMRRARSGTVMSSMDGKVKRYRRMDGEESEDEDLAEHGSPVTPRSKHDTTMGMPFGVPPSTK</sequence>
<feature type="compositionally biased region" description="Low complexity" evidence="1">
    <location>
        <begin position="52"/>
        <end position="62"/>
    </location>
</feature>
<dbReference type="EMBL" id="NIDF01000053">
    <property type="protein sequence ID" value="TYJ54772.1"/>
    <property type="molecule type" value="Genomic_DNA"/>
</dbReference>
<evidence type="ECO:0000313" key="4">
    <source>
        <dbReference type="Proteomes" id="UP000322245"/>
    </source>
</evidence>
<feature type="region of interest" description="Disordered" evidence="1">
    <location>
        <begin position="130"/>
        <end position="157"/>
    </location>
</feature>
<feature type="compositionally biased region" description="Low complexity" evidence="1">
    <location>
        <begin position="474"/>
        <end position="485"/>
    </location>
</feature>
<feature type="compositionally biased region" description="Polar residues" evidence="1">
    <location>
        <begin position="533"/>
        <end position="547"/>
    </location>
</feature>
<organism evidence="3 4">
    <name type="scientific">Cryptococcus floricola</name>
    <dbReference type="NCBI Taxonomy" id="2591691"/>
    <lineage>
        <taxon>Eukaryota</taxon>
        <taxon>Fungi</taxon>
        <taxon>Dikarya</taxon>
        <taxon>Basidiomycota</taxon>
        <taxon>Agaricomycotina</taxon>
        <taxon>Tremellomycetes</taxon>
        <taxon>Tremellales</taxon>
        <taxon>Cryptococcaceae</taxon>
        <taxon>Cryptococcus</taxon>
    </lineage>
</organism>
<feature type="compositionally biased region" description="Polar residues" evidence="1">
    <location>
        <begin position="237"/>
        <end position="246"/>
    </location>
</feature>
<keyword evidence="2" id="KW-0812">Transmembrane</keyword>
<feature type="compositionally biased region" description="Pro residues" evidence="1">
    <location>
        <begin position="360"/>
        <end position="373"/>
    </location>
</feature>
<feature type="compositionally biased region" description="Basic and acidic residues" evidence="1">
    <location>
        <begin position="412"/>
        <end position="422"/>
    </location>
</feature>
<evidence type="ECO:0000256" key="1">
    <source>
        <dbReference type="SAM" id="MobiDB-lite"/>
    </source>
</evidence>
<name>A0A5D3AV83_9TREE</name>
<feature type="transmembrane region" description="Helical" evidence="2">
    <location>
        <begin position="713"/>
        <end position="740"/>
    </location>
</feature>
<gene>
    <name evidence="3" type="ORF">B9479_004528</name>
</gene>
<feature type="region of interest" description="Disordered" evidence="1">
    <location>
        <begin position="321"/>
        <end position="373"/>
    </location>
</feature>
<feature type="region of interest" description="Disordered" evidence="1">
    <location>
        <begin position="825"/>
        <end position="860"/>
    </location>
</feature>
<feature type="compositionally biased region" description="Basic and acidic residues" evidence="1">
    <location>
        <begin position="1045"/>
        <end position="1054"/>
    </location>
</feature>